<dbReference type="Proteomes" id="UP001178507">
    <property type="component" value="Unassembled WGS sequence"/>
</dbReference>
<feature type="compositionally biased region" description="Low complexity" evidence="2">
    <location>
        <begin position="134"/>
        <end position="145"/>
    </location>
</feature>
<sequence>MADVAVLRHELQEAETELELRDAELRACNPRGPGSCDDPVALHEEYRSLQAELGALQEQAKRGQSAAQETGQRQRMAGLEEELRQKCEVVRQLRQRELWFELQLRRQQEAHGDTLDALRDEAVALRQAVIMGQARRPAGARATAPAPAPAPAPLREAAPCVPCGGLGESGSRQQVTRPSAPGAGPAPAGPAGPAGLSAAAGPFAARAAQDPLMQLAQQLRSEAAARAPGSGESALE</sequence>
<feature type="coiled-coil region" evidence="1">
    <location>
        <begin position="4"/>
        <end position="96"/>
    </location>
</feature>
<feature type="region of interest" description="Disordered" evidence="2">
    <location>
        <begin position="134"/>
        <end position="153"/>
    </location>
</feature>
<gene>
    <name evidence="3" type="ORF">EVOR1521_LOCUS9086</name>
</gene>
<comment type="caution">
    <text evidence="3">The sequence shown here is derived from an EMBL/GenBank/DDBJ whole genome shotgun (WGS) entry which is preliminary data.</text>
</comment>
<keyword evidence="4" id="KW-1185">Reference proteome</keyword>
<feature type="compositionally biased region" description="Low complexity" evidence="2">
    <location>
        <begin position="180"/>
        <end position="198"/>
    </location>
</feature>
<accession>A0AA36MWH7</accession>
<feature type="region of interest" description="Disordered" evidence="2">
    <location>
        <begin position="163"/>
        <end position="198"/>
    </location>
</feature>
<name>A0AA36MWH7_9DINO</name>
<evidence type="ECO:0000256" key="2">
    <source>
        <dbReference type="SAM" id="MobiDB-lite"/>
    </source>
</evidence>
<protein>
    <submittedName>
        <fullName evidence="3">Uncharacterized protein</fullName>
    </submittedName>
</protein>
<dbReference type="EMBL" id="CAUJNA010000803">
    <property type="protein sequence ID" value="CAJ1381378.1"/>
    <property type="molecule type" value="Genomic_DNA"/>
</dbReference>
<evidence type="ECO:0000256" key="1">
    <source>
        <dbReference type="SAM" id="Coils"/>
    </source>
</evidence>
<reference evidence="3" key="1">
    <citation type="submission" date="2023-08" db="EMBL/GenBank/DDBJ databases">
        <authorList>
            <person name="Chen Y."/>
            <person name="Shah S."/>
            <person name="Dougan E. K."/>
            <person name="Thang M."/>
            <person name="Chan C."/>
        </authorList>
    </citation>
    <scope>NUCLEOTIDE SEQUENCE</scope>
</reference>
<keyword evidence="1" id="KW-0175">Coiled coil</keyword>
<organism evidence="3 4">
    <name type="scientific">Effrenium voratum</name>
    <dbReference type="NCBI Taxonomy" id="2562239"/>
    <lineage>
        <taxon>Eukaryota</taxon>
        <taxon>Sar</taxon>
        <taxon>Alveolata</taxon>
        <taxon>Dinophyceae</taxon>
        <taxon>Suessiales</taxon>
        <taxon>Symbiodiniaceae</taxon>
        <taxon>Effrenium</taxon>
    </lineage>
</organism>
<evidence type="ECO:0000313" key="4">
    <source>
        <dbReference type="Proteomes" id="UP001178507"/>
    </source>
</evidence>
<proteinExistence type="predicted"/>
<evidence type="ECO:0000313" key="3">
    <source>
        <dbReference type="EMBL" id="CAJ1381378.1"/>
    </source>
</evidence>
<dbReference type="AlphaFoldDB" id="A0AA36MWH7"/>